<evidence type="ECO:0000256" key="1">
    <source>
        <dbReference type="SAM" id="MobiDB-lite"/>
    </source>
</evidence>
<evidence type="ECO:0000256" key="2">
    <source>
        <dbReference type="SAM" id="Phobius"/>
    </source>
</evidence>
<reference evidence="3 4" key="1">
    <citation type="journal article" date="2018" name="J. Allergy Clin. Immunol.">
        <title>High-quality assembly of Dermatophagoides pteronyssinus genome and transcriptome reveals a wide range of novel allergens.</title>
        <authorList>
            <person name="Liu X.Y."/>
            <person name="Yang K.Y."/>
            <person name="Wang M.Q."/>
            <person name="Kwok J.S."/>
            <person name="Zeng X."/>
            <person name="Yang Z."/>
            <person name="Xiao X.J."/>
            <person name="Lau C.P."/>
            <person name="Li Y."/>
            <person name="Huang Z.M."/>
            <person name="Ba J.G."/>
            <person name="Yim A.K."/>
            <person name="Ouyang C.Y."/>
            <person name="Ngai S.M."/>
            <person name="Chan T.F."/>
            <person name="Leung E.L."/>
            <person name="Liu L."/>
            <person name="Liu Z.G."/>
            <person name="Tsui S.K."/>
        </authorList>
    </citation>
    <scope>NUCLEOTIDE SEQUENCE [LARGE SCALE GENOMIC DNA]</scope>
    <source>
        <strain evidence="3">Derp</strain>
    </source>
</reference>
<reference evidence="3 4" key="2">
    <citation type="journal article" date="2022" name="Mol. Biol. Evol.">
        <title>Comparative Genomics Reveals Insights into the Divergent Evolution of Astigmatic Mites and Household Pest Adaptations.</title>
        <authorList>
            <person name="Xiong Q."/>
            <person name="Wan A.T."/>
            <person name="Liu X."/>
            <person name="Fung C.S."/>
            <person name="Xiao X."/>
            <person name="Malainual N."/>
            <person name="Hou J."/>
            <person name="Wang L."/>
            <person name="Wang M."/>
            <person name="Yang K.Y."/>
            <person name="Cui Y."/>
            <person name="Leung E.L."/>
            <person name="Nong W."/>
            <person name="Shin S.K."/>
            <person name="Au S.W."/>
            <person name="Jeong K.Y."/>
            <person name="Chew F.T."/>
            <person name="Hui J.H."/>
            <person name="Leung T.F."/>
            <person name="Tungtrongchitr A."/>
            <person name="Zhong N."/>
            <person name="Liu Z."/>
            <person name="Tsui S.K."/>
        </authorList>
    </citation>
    <scope>NUCLEOTIDE SEQUENCE [LARGE SCALE GENOMIC DNA]</scope>
    <source>
        <strain evidence="3">Derp</strain>
    </source>
</reference>
<name>A0ABQ8J2J7_DERPT</name>
<evidence type="ECO:0000313" key="3">
    <source>
        <dbReference type="EMBL" id="KAH9416746.1"/>
    </source>
</evidence>
<dbReference type="EMBL" id="NJHN03000087">
    <property type="protein sequence ID" value="KAH9416746.1"/>
    <property type="molecule type" value="Genomic_DNA"/>
</dbReference>
<feature type="region of interest" description="Disordered" evidence="1">
    <location>
        <begin position="131"/>
        <end position="151"/>
    </location>
</feature>
<evidence type="ECO:0000313" key="4">
    <source>
        <dbReference type="Proteomes" id="UP000887458"/>
    </source>
</evidence>
<keyword evidence="4" id="KW-1185">Reference proteome</keyword>
<keyword evidence="2" id="KW-0472">Membrane</keyword>
<keyword evidence="2" id="KW-1133">Transmembrane helix</keyword>
<dbReference type="Proteomes" id="UP000887458">
    <property type="component" value="Unassembled WGS sequence"/>
</dbReference>
<sequence>MSLITNKVDLKNIDIEMNNLAGEQNEQNNKNIVNNFGYDNDSIMDEPLTNRKRYRVLYAIVHNEAENDETGEMIEMHNIVNPVVNVMKTSVMETELAREPDHHTDEIEIEDLTCYDDNSYNECNEFIYDDDDEQVSMPPPPPPPSPAGPSDHRYVFYRRDSTCNDCRTPRRLFDVENNDENQSPIIRRRPAYLYRRPHPGRYNEKDDDKYEFFKLMFQFAITIILIYFFYWLFDMAGLDKKTSRKNITNIINNTFDNSSDHN</sequence>
<proteinExistence type="predicted"/>
<feature type="compositionally biased region" description="Pro residues" evidence="1">
    <location>
        <begin position="137"/>
        <end position="147"/>
    </location>
</feature>
<comment type="caution">
    <text evidence="3">The sequence shown here is derived from an EMBL/GenBank/DDBJ whole genome shotgun (WGS) entry which is preliminary data.</text>
</comment>
<feature type="transmembrane region" description="Helical" evidence="2">
    <location>
        <begin position="215"/>
        <end position="233"/>
    </location>
</feature>
<gene>
    <name evidence="3" type="ORF">DERP_014797</name>
</gene>
<accession>A0ABQ8J2J7</accession>
<organism evidence="3 4">
    <name type="scientific">Dermatophagoides pteronyssinus</name>
    <name type="common">European house dust mite</name>
    <dbReference type="NCBI Taxonomy" id="6956"/>
    <lineage>
        <taxon>Eukaryota</taxon>
        <taxon>Metazoa</taxon>
        <taxon>Ecdysozoa</taxon>
        <taxon>Arthropoda</taxon>
        <taxon>Chelicerata</taxon>
        <taxon>Arachnida</taxon>
        <taxon>Acari</taxon>
        <taxon>Acariformes</taxon>
        <taxon>Sarcoptiformes</taxon>
        <taxon>Astigmata</taxon>
        <taxon>Psoroptidia</taxon>
        <taxon>Analgoidea</taxon>
        <taxon>Pyroglyphidae</taxon>
        <taxon>Dermatophagoidinae</taxon>
        <taxon>Dermatophagoides</taxon>
    </lineage>
</organism>
<protein>
    <submittedName>
        <fullName evidence="3">Uncharacterized protein</fullName>
    </submittedName>
</protein>
<keyword evidence="2" id="KW-0812">Transmembrane</keyword>